<sequence length="48" mass="5665">MFTLLQTTCTHHWADCLRFKPSLKIHTFQSSENRINVCALKDHCSWES</sequence>
<dbReference type="EMBL" id="GBXM01072537">
    <property type="protein sequence ID" value="JAH36040.1"/>
    <property type="molecule type" value="Transcribed_RNA"/>
</dbReference>
<accession>A0A0E9PQM1</accession>
<name>A0A0E9PQM1_ANGAN</name>
<proteinExistence type="predicted"/>
<organism evidence="1">
    <name type="scientific">Anguilla anguilla</name>
    <name type="common">European freshwater eel</name>
    <name type="synonym">Muraena anguilla</name>
    <dbReference type="NCBI Taxonomy" id="7936"/>
    <lineage>
        <taxon>Eukaryota</taxon>
        <taxon>Metazoa</taxon>
        <taxon>Chordata</taxon>
        <taxon>Craniata</taxon>
        <taxon>Vertebrata</taxon>
        <taxon>Euteleostomi</taxon>
        <taxon>Actinopterygii</taxon>
        <taxon>Neopterygii</taxon>
        <taxon>Teleostei</taxon>
        <taxon>Anguilliformes</taxon>
        <taxon>Anguillidae</taxon>
        <taxon>Anguilla</taxon>
    </lineage>
</organism>
<dbReference type="EMBL" id="GBXM01065791">
    <property type="protein sequence ID" value="JAH42786.1"/>
    <property type="molecule type" value="Transcribed_RNA"/>
</dbReference>
<protein>
    <submittedName>
        <fullName evidence="1">Uncharacterized protein</fullName>
    </submittedName>
</protein>
<dbReference type="EMBL" id="GBXM01101793">
    <property type="protein sequence ID" value="JAH06784.1"/>
    <property type="molecule type" value="Transcribed_RNA"/>
</dbReference>
<reference evidence="1" key="1">
    <citation type="submission" date="2014-11" db="EMBL/GenBank/DDBJ databases">
        <authorList>
            <person name="Amaro Gonzalez C."/>
        </authorList>
    </citation>
    <scope>NUCLEOTIDE SEQUENCE</scope>
</reference>
<reference evidence="1" key="2">
    <citation type="journal article" date="2015" name="Fish Shellfish Immunol.">
        <title>Early steps in the European eel (Anguilla anguilla)-Vibrio vulnificus interaction in the gills: Role of the RtxA13 toxin.</title>
        <authorList>
            <person name="Callol A."/>
            <person name="Pajuelo D."/>
            <person name="Ebbesson L."/>
            <person name="Teles M."/>
            <person name="MacKenzie S."/>
            <person name="Amaro C."/>
        </authorList>
    </citation>
    <scope>NUCLEOTIDE SEQUENCE</scope>
</reference>
<dbReference type="AlphaFoldDB" id="A0A0E9PQM1"/>
<evidence type="ECO:0000313" key="1">
    <source>
        <dbReference type="EMBL" id="JAH06784.1"/>
    </source>
</evidence>